<evidence type="ECO:0000313" key="1">
    <source>
        <dbReference type="EMBL" id="CAG6562538.1"/>
    </source>
</evidence>
<name>A0A8D8NF44_CULPI</name>
<accession>A0A8D8NF44</accession>
<dbReference type="EMBL" id="HBUE01162764">
    <property type="protein sequence ID" value="CAG6511132.1"/>
    <property type="molecule type" value="Transcribed_RNA"/>
</dbReference>
<dbReference type="EMBL" id="HBUE01267958">
    <property type="protein sequence ID" value="CAG6562538.1"/>
    <property type="molecule type" value="Transcribed_RNA"/>
</dbReference>
<sequence length="102" mass="11028">MRELTPSVRRIDVTLGVVPHASAVNGYRWWAGKVEEVVVGDGSSRTGWMLLVVMGLKLVWGYHFGPVSVQELDLGELSGRVGIGDNGVSHQARSVDLGDLLD</sequence>
<dbReference type="AlphaFoldDB" id="A0A8D8NF44"/>
<dbReference type="EMBL" id="HBUE01267955">
    <property type="protein sequence ID" value="CAG6562535.1"/>
    <property type="molecule type" value="Transcribed_RNA"/>
</dbReference>
<organism evidence="1">
    <name type="scientific">Culex pipiens</name>
    <name type="common">House mosquito</name>
    <dbReference type="NCBI Taxonomy" id="7175"/>
    <lineage>
        <taxon>Eukaryota</taxon>
        <taxon>Metazoa</taxon>
        <taxon>Ecdysozoa</taxon>
        <taxon>Arthropoda</taxon>
        <taxon>Hexapoda</taxon>
        <taxon>Insecta</taxon>
        <taxon>Pterygota</taxon>
        <taxon>Neoptera</taxon>
        <taxon>Endopterygota</taxon>
        <taxon>Diptera</taxon>
        <taxon>Nematocera</taxon>
        <taxon>Culicoidea</taxon>
        <taxon>Culicidae</taxon>
        <taxon>Culicinae</taxon>
        <taxon>Culicini</taxon>
        <taxon>Culex</taxon>
        <taxon>Culex</taxon>
    </lineage>
</organism>
<protein>
    <submittedName>
        <fullName evidence="1">(northern house mosquito) hypothetical protein</fullName>
    </submittedName>
</protein>
<proteinExistence type="predicted"/>
<reference evidence="1" key="1">
    <citation type="submission" date="2021-05" db="EMBL/GenBank/DDBJ databases">
        <authorList>
            <person name="Alioto T."/>
            <person name="Alioto T."/>
            <person name="Gomez Garrido J."/>
        </authorList>
    </citation>
    <scope>NUCLEOTIDE SEQUENCE</scope>
</reference>